<dbReference type="OMA" id="WRITTID"/>
<reference evidence="3" key="2">
    <citation type="submission" date="2018-11" db="EMBL/GenBank/DDBJ databases">
        <authorList>
            <consortium name="Pathogen Informatics"/>
        </authorList>
    </citation>
    <scope>NUCLEOTIDE SEQUENCE [LARGE SCALE GENOMIC DNA]</scope>
</reference>
<evidence type="ECO:0000313" key="4">
    <source>
        <dbReference type="Proteomes" id="UP000031036"/>
    </source>
</evidence>
<keyword evidence="1" id="KW-0472">Membrane</keyword>
<organism evidence="2 4">
    <name type="scientific">Toxocara canis</name>
    <name type="common">Canine roundworm</name>
    <dbReference type="NCBI Taxonomy" id="6265"/>
    <lineage>
        <taxon>Eukaryota</taxon>
        <taxon>Metazoa</taxon>
        <taxon>Ecdysozoa</taxon>
        <taxon>Nematoda</taxon>
        <taxon>Chromadorea</taxon>
        <taxon>Rhabditida</taxon>
        <taxon>Spirurina</taxon>
        <taxon>Ascaridomorpha</taxon>
        <taxon>Ascaridoidea</taxon>
        <taxon>Toxocaridae</taxon>
        <taxon>Toxocara</taxon>
    </lineage>
</organism>
<keyword evidence="1" id="KW-0812">Transmembrane</keyword>
<protein>
    <recommendedName>
        <fullName evidence="5">MARVEL domain-containing protein</fullName>
    </recommendedName>
</protein>
<name>A0A0B2VYJ1_TOXCA</name>
<feature type="transmembrane region" description="Helical" evidence="1">
    <location>
        <begin position="59"/>
        <end position="78"/>
    </location>
</feature>
<dbReference type="OrthoDB" id="5816069at2759"/>
<dbReference type="EMBL" id="JPKZ01000677">
    <property type="protein sequence ID" value="KHN86035.1"/>
    <property type="molecule type" value="Genomic_DNA"/>
</dbReference>
<feature type="transmembrane region" description="Helical" evidence="1">
    <location>
        <begin position="138"/>
        <end position="163"/>
    </location>
</feature>
<evidence type="ECO:0000313" key="2">
    <source>
        <dbReference type="EMBL" id="KHN86035.1"/>
    </source>
</evidence>
<keyword evidence="1" id="KW-1133">Transmembrane helix</keyword>
<dbReference type="AlphaFoldDB" id="A0A0B2VYJ1"/>
<proteinExistence type="predicted"/>
<sequence length="189" mass="21553">MGFTDTSNDDEYFFGEEYRSCGGWLHVVWAARLVIMLDAIISLLFLLILPLVCVYLDALCIMQLCLSVAVIVCALVDIYKEGRNLLWPYISYKCLEVIACSLLLIVIIGLVVCGNTSRKALHRLLKYRFRYVSESNELGYISISVIAICAQIAFSCIAAHTAFAAHKYFCNKAIRKYIDERKDYIKYFL</sequence>
<feature type="transmembrane region" description="Helical" evidence="1">
    <location>
        <begin position="90"/>
        <end position="117"/>
    </location>
</feature>
<evidence type="ECO:0000256" key="1">
    <source>
        <dbReference type="SAM" id="Phobius"/>
    </source>
</evidence>
<reference evidence="2 4" key="1">
    <citation type="submission" date="2014-11" db="EMBL/GenBank/DDBJ databases">
        <title>Genetic blueprint of the zoonotic pathogen Toxocara canis.</title>
        <authorList>
            <person name="Zhu X.-Q."/>
            <person name="Korhonen P.K."/>
            <person name="Cai H."/>
            <person name="Young N.D."/>
            <person name="Nejsum P."/>
            <person name="von Samson-Himmelstjerna G."/>
            <person name="Boag P.R."/>
            <person name="Tan P."/>
            <person name="Li Q."/>
            <person name="Min J."/>
            <person name="Yang Y."/>
            <person name="Wang X."/>
            <person name="Fang X."/>
            <person name="Hall R.S."/>
            <person name="Hofmann A."/>
            <person name="Sternberg P.W."/>
            <person name="Jex A.R."/>
            <person name="Gasser R.B."/>
        </authorList>
    </citation>
    <scope>NUCLEOTIDE SEQUENCE [LARGE SCALE GENOMIC DNA]</scope>
    <source>
        <strain evidence="2">PN_DK_2014</strain>
    </source>
</reference>
<accession>A0A0B2VYJ1</accession>
<feature type="transmembrane region" description="Helical" evidence="1">
    <location>
        <begin position="29"/>
        <end position="52"/>
    </location>
</feature>
<dbReference type="Proteomes" id="UP000031036">
    <property type="component" value="Unassembled WGS sequence"/>
</dbReference>
<evidence type="ECO:0008006" key="5">
    <source>
        <dbReference type="Google" id="ProtNLM"/>
    </source>
</evidence>
<keyword evidence="4" id="KW-1185">Reference proteome</keyword>
<evidence type="ECO:0000313" key="3">
    <source>
        <dbReference type="EMBL" id="VDM44574.1"/>
    </source>
</evidence>
<dbReference type="EMBL" id="UYWY01021635">
    <property type="protein sequence ID" value="VDM44574.1"/>
    <property type="molecule type" value="Genomic_DNA"/>
</dbReference>
<gene>
    <name evidence="2" type="ORF">Tcan_14397</name>
    <name evidence="3" type="ORF">TCNE_LOCUS13253</name>
</gene>